<name>A0ABS6ARD4_9NOCA</name>
<dbReference type="EMBL" id="JAHKNI010000001">
    <property type="protein sequence ID" value="MBU3060582.1"/>
    <property type="molecule type" value="Genomic_DNA"/>
</dbReference>
<dbReference type="SUPFAM" id="SSF160113">
    <property type="entry name" value="YegP-like"/>
    <property type="match status" value="1"/>
</dbReference>
<dbReference type="InterPro" id="IPR036913">
    <property type="entry name" value="YegP-like_sf"/>
</dbReference>
<dbReference type="InterPro" id="IPR051141">
    <property type="entry name" value="UPF0339_domain"/>
</dbReference>
<dbReference type="Proteomes" id="UP000733379">
    <property type="component" value="Unassembled WGS sequence"/>
</dbReference>
<keyword evidence="3" id="KW-1185">Reference proteome</keyword>
<sequence length="59" mass="6476">MAAKFELYRDSAGKFRFRLKAGNGEIIAQGQAYESKTAALDGIESVMKYAPVSETDDQT</sequence>
<gene>
    <name evidence="2" type="ORF">KO481_03485</name>
</gene>
<reference evidence="2 3" key="1">
    <citation type="submission" date="2021-06" db="EMBL/GenBank/DDBJ databases">
        <title>Actinomycetes sequencing.</title>
        <authorList>
            <person name="Shan Q."/>
        </authorList>
    </citation>
    <scope>NUCLEOTIDE SEQUENCE [LARGE SCALE GENOMIC DNA]</scope>
    <source>
        <strain evidence="2 3">NEAU-G5</strain>
    </source>
</reference>
<protein>
    <submittedName>
        <fullName evidence="2">DUF1508 domain-containing protein</fullName>
    </submittedName>
</protein>
<dbReference type="Pfam" id="PF07411">
    <property type="entry name" value="DUF1508"/>
    <property type="match status" value="1"/>
</dbReference>
<dbReference type="PANTHER" id="PTHR40606">
    <property type="match status" value="1"/>
</dbReference>
<dbReference type="InterPro" id="IPR010879">
    <property type="entry name" value="DUF1508"/>
</dbReference>
<comment type="caution">
    <text evidence="2">The sequence shown here is derived from an EMBL/GenBank/DDBJ whole genome shotgun (WGS) entry which is preliminary data.</text>
</comment>
<organism evidence="2 3">
    <name type="scientific">Nocardia albiluteola</name>
    <dbReference type="NCBI Taxonomy" id="2842303"/>
    <lineage>
        <taxon>Bacteria</taxon>
        <taxon>Bacillati</taxon>
        <taxon>Actinomycetota</taxon>
        <taxon>Actinomycetes</taxon>
        <taxon>Mycobacteriales</taxon>
        <taxon>Nocardiaceae</taxon>
        <taxon>Nocardia</taxon>
    </lineage>
</organism>
<dbReference type="PANTHER" id="PTHR40606:SF1">
    <property type="entry name" value="UPF0339 PROTEIN YEGP"/>
    <property type="match status" value="1"/>
</dbReference>
<proteinExistence type="predicted"/>
<evidence type="ECO:0000313" key="2">
    <source>
        <dbReference type="EMBL" id="MBU3060582.1"/>
    </source>
</evidence>
<evidence type="ECO:0000313" key="3">
    <source>
        <dbReference type="Proteomes" id="UP000733379"/>
    </source>
</evidence>
<dbReference type="Gene3D" id="3.30.160.160">
    <property type="entry name" value="YegP-like"/>
    <property type="match status" value="1"/>
</dbReference>
<feature type="domain" description="DUF1508" evidence="1">
    <location>
        <begin position="10"/>
        <end position="57"/>
    </location>
</feature>
<accession>A0ABS6ARD4</accession>
<evidence type="ECO:0000259" key="1">
    <source>
        <dbReference type="Pfam" id="PF07411"/>
    </source>
</evidence>
<dbReference type="RefSeq" id="WP_215915423.1">
    <property type="nucleotide sequence ID" value="NZ_JAHKNI010000001.1"/>
</dbReference>